<feature type="signal peptide" evidence="1">
    <location>
        <begin position="1"/>
        <end position="19"/>
    </location>
</feature>
<keyword evidence="1" id="KW-0732">Signal</keyword>
<sequence length="1204" mass="134706">MRKILIPIGALLLSGLSYGQISSTENYIQSRTYLEPVTTSSTTAKQIQTVQYFDGLGRPKQIVNVKASPQGKDVVKPILYDGFGRQVSDYLPVPQQSTNNGGIYTQTSGNFPIGDPTGVYMNEKPFSEKIMENSPLDRILQQKQVGQAWNDKPVQFGYNANTTMDAVKKYVTVTSWENGATKSTITQSTVYGDAQLYKNTVTDEDGNQTIEFKNAQGKVLLVRKMLSATEKADTYYVYNEYNQLAFVIPPKASLADDPNTILSDLCYQYKYDGRNRLVEKKLPGKGWEYMVYDKQDRLVLTRDAVLEAQGKWLFTKYDQFSRPIYTGILDSPPGRAQQVVAVEGLGSNNEVRTTASFNNTGMDVYYTTNSAYPQYNYVLLSVNYYDSYPSYSFNPAFPPTILGETTLTDTPTTEGLSTKSLPVMNLIKNIEDNNWTKNYTYYDKKGRAIGSYSINHLGGRTKVDSKLDFSGVIQQTITTHKRLDTDTDRMITENFTYDPQNRLMIHTHQVDSNPVEYLTQNSYNELSLISGKKVGGISPSVPLQDISYSYNIRGWMTKINDPANLNGKLFGYEIKYNNPENAAPKFNGNIAEVDWITGAVVNDPKRRYSYEYDKLNRLTNAFYKEPSTGISGNFDEYLTYDLNGNISNLKRTAIPVSGLTGTLVDNLDYQYTGNRLDKIIENSTNDTGYEGGNNLIDYDANGNMINMKDKGIQTISYNYLNLPSTYGISENNLGAISNVTLNHLYRADGIKLRKTYINVGPRGYSTTTNMTDYLDGFQYSSSETTQCTWCRTSVAFEEQAYQQKDIVLPGDGKKPPLIPSSTWILSFVPTAEGFYSFTENRYIYQYRDQLGNARISYAKNTDGILEITDRNDYYPFGLNHIGGPKGLLGGYQNYKYNGKELQETGMYAMDFRHYMPDIARFIAHDGLSEIMPSWTPYRFAFNNPTYFSDPTGLFEEENNMLAYPDRPGTEKGQVWTDLDGTFTWDGDMWRDSNGAGISYKETQIEGVTVSGSSKSSSNNVSWLWYTGYNLAKDSHIRLNYYYPNNRLIYNNYTSSAEYAFYRYHLQQSTRAQLSTQGRAMSQILKTKEAQLATAKYYASEGIKPSGRIRGGAGTAKILRGAGTAVVVVSAGMSIYNVATADNKAQALSGEIGGWTGAWAGAEYGAMIGSFAGPWGTVIGGIVGGAVGYYYGSETGTELYNTLSE</sequence>
<dbReference type="Pfam" id="PF20041">
    <property type="entry name" value="DUF6443"/>
    <property type="match status" value="1"/>
</dbReference>
<dbReference type="NCBIfam" id="TIGR03696">
    <property type="entry name" value="Rhs_assc_core"/>
    <property type="match status" value="1"/>
</dbReference>
<gene>
    <name evidence="3" type="ORF">SAMN05421856_103151</name>
</gene>
<keyword evidence="4" id="KW-1185">Reference proteome</keyword>
<organism evidence="3 4">
    <name type="scientific">Chryseobacterium taichungense</name>
    <dbReference type="NCBI Taxonomy" id="295069"/>
    <lineage>
        <taxon>Bacteria</taxon>
        <taxon>Pseudomonadati</taxon>
        <taxon>Bacteroidota</taxon>
        <taxon>Flavobacteriia</taxon>
        <taxon>Flavobacteriales</taxon>
        <taxon>Weeksellaceae</taxon>
        <taxon>Chryseobacterium group</taxon>
        <taxon>Chryseobacterium</taxon>
    </lineage>
</organism>
<dbReference type="Proteomes" id="UP000199450">
    <property type="component" value="Unassembled WGS sequence"/>
</dbReference>
<proteinExistence type="predicted"/>
<evidence type="ECO:0000256" key="1">
    <source>
        <dbReference type="SAM" id="SignalP"/>
    </source>
</evidence>
<dbReference type="InterPro" id="IPR022385">
    <property type="entry name" value="Rhs_assc_core"/>
</dbReference>
<dbReference type="RefSeq" id="WP_089999428.1">
    <property type="nucleotide sequence ID" value="NZ_FOBV01000003.1"/>
</dbReference>
<name>A0A1H7Y8H8_9FLAO</name>
<feature type="chain" id="PRO_5011440033" evidence="1">
    <location>
        <begin position="20"/>
        <end position="1204"/>
    </location>
</feature>
<dbReference type="STRING" id="295069.SAMN05421856_103151"/>
<dbReference type="OrthoDB" id="2972467at2"/>
<evidence type="ECO:0000259" key="2">
    <source>
        <dbReference type="Pfam" id="PF20041"/>
    </source>
</evidence>
<protein>
    <submittedName>
        <fullName evidence="3">RHS repeat-associated core domain-containing protein</fullName>
    </submittedName>
</protein>
<dbReference type="AlphaFoldDB" id="A0A1H7Y8H8"/>
<dbReference type="PANTHER" id="PTHR21525:SF9">
    <property type="entry name" value="CHANNEL_COLICIN DOMAIN-CONTAINING PROTEIN"/>
    <property type="match status" value="1"/>
</dbReference>
<accession>A0A1H7Y8H8</accession>
<evidence type="ECO:0000313" key="3">
    <source>
        <dbReference type="EMBL" id="SEM42472.1"/>
    </source>
</evidence>
<reference evidence="4" key="1">
    <citation type="submission" date="2016-10" db="EMBL/GenBank/DDBJ databases">
        <authorList>
            <person name="Varghese N."/>
            <person name="Submissions S."/>
        </authorList>
    </citation>
    <scope>NUCLEOTIDE SEQUENCE [LARGE SCALE GENOMIC DNA]</scope>
    <source>
        <strain evidence="4">DSM 17453</strain>
    </source>
</reference>
<evidence type="ECO:0000313" key="4">
    <source>
        <dbReference type="Proteomes" id="UP000199450"/>
    </source>
</evidence>
<feature type="domain" description="DUF6443" evidence="2">
    <location>
        <begin position="30"/>
        <end position="152"/>
    </location>
</feature>
<dbReference type="EMBL" id="FOBV01000003">
    <property type="protein sequence ID" value="SEM42472.1"/>
    <property type="molecule type" value="Genomic_DNA"/>
</dbReference>
<dbReference type="Gene3D" id="2.180.10.10">
    <property type="entry name" value="RHS repeat-associated core"/>
    <property type="match status" value="1"/>
</dbReference>
<dbReference type="PANTHER" id="PTHR21525">
    <property type="entry name" value="MOTILE SPERM PROTEIN"/>
    <property type="match status" value="1"/>
</dbReference>
<dbReference type="InterPro" id="IPR045619">
    <property type="entry name" value="DUF6443"/>
</dbReference>